<dbReference type="OrthoDB" id="9805628at2"/>
<dbReference type="InterPro" id="IPR043132">
    <property type="entry name" value="BCAT-like_C"/>
</dbReference>
<dbReference type="Gene3D" id="3.20.10.10">
    <property type="entry name" value="D-amino Acid Aminotransferase, subunit A, domain 2"/>
    <property type="match status" value="1"/>
</dbReference>
<evidence type="ECO:0000256" key="3">
    <source>
        <dbReference type="ARBA" id="ARBA00022898"/>
    </source>
</evidence>
<keyword evidence="7" id="KW-1185">Reference proteome</keyword>
<dbReference type="Proteomes" id="UP000191554">
    <property type="component" value="Unassembled WGS sequence"/>
</dbReference>
<dbReference type="Gene3D" id="3.30.470.10">
    <property type="match status" value="1"/>
</dbReference>
<dbReference type="EMBL" id="MZGX01000026">
    <property type="protein sequence ID" value="OPX42674.1"/>
    <property type="molecule type" value="Genomic_DNA"/>
</dbReference>
<evidence type="ECO:0000256" key="5">
    <source>
        <dbReference type="RuleBase" id="RU004516"/>
    </source>
</evidence>
<comment type="caution">
    <text evidence="6">The sequence shown here is derived from an EMBL/GenBank/DDBJ whole genome shotgun (WGS) entry which is preliminary data.</text>
</comment>
<evidence type="ECO:0000313" key="7">
    <source>
        <dbReference type="Proteomes" id="UP000191554"/>
    </source>
</evidence>
<evidence type="ECO:0000313" key="6">
    <source>
        <dbReference type="EMBL" id="OPX42674.1"/>
    </source>
</evidence>
<dbReference type="RefSeq" id="WP_080065917.1">
    <property type="nucleotide sequence ID" value="NZ_MZGX01000026.1"/>
</dbReference>
<protein>
    <submittedName>
        <fullName evidence="6">Branched-chain-amino-acid aminotransferase</fullName>
        <ecNumber evidence="6">2.6.1.42</ecNumber>
    </submittedName>
</protein>
<dbReference type="InterPro" id="IPR018300">
    <property type="entry name" value="Aminotrans_IV_CS"/>
</dbReference>
<name>A0A1V4SFU7_RUMHU</name>
<dbReference type="FunFam" id="3.20.10.10:FF:000002">
    <property type="entry name" value="D-alanine aminotransferase"/>
    <property type="match status" value="1"/>
</dbReference>
<sequence>MKFEENIGKICILNGAAEPSEKLDSYSFDKHTAFYEVIRIIKGVPLFFEDHYARLKNSMSKLKYELLPSKKEVREQIETLCRHNDLSECNVKITVFQFEQEQSMVLFINKFYYPSQEEYDNGVVCCTLKLKRKNPNVKMIHAGYKEELQRIVSENNAYEALLVNEDGKITEGGKSNVFFVKGNRIYTSPEDFVLIGITRQYVAEVCRKLGYEVIETLIGLDSLESFDAAFITGTSIKVLPVSLIDDFPLNSASNATTKHVMTGYNSLVNAYINDNL</sequence>
<dbReference type="PANTHER" id="PTHR42743:SF11">
    <property type="entry name" value="AMINODEOXYCHORISMATE LYASE"/>
    <property type="match status" value="1"/>
</dbReference>
<dbReference type="InterPro" id="IPR043131">
    <property type="entry name" value="BCAT-like_N"/>
</dbReference>
<dbReference type="AlphaFoldDB" id="A0A1V4SFU7"/>
<dbReference type="InterPro" id="IPR001544">
    <property type="entry name" value="Aminotrans_IV"/>
</dbReference>
<dbReference type="PANTHER" id="PTHR42743">
    <property type="entry name" value="AMINO-ACID AMINOTRANSFERASE"/>
    <property type="match status" value="1"/>
</dbReference>
<dbReference type="InterPro" id="IPR050571">
    <property type="entry name" value="Class-IV_PLP-Dep_Aminotrnsfr"/>
</dbReference>
<dbReference type="GO" id="GO:0008652">
    <property type="term" value="P:amino acid biosynthetic process"/>
    <property type="evidence" value="ECO:0007669"/>
    <property type="project" value="UniProtKB-ARBA"/>
</dbReference>
<keyword evidence="6" id="KW-0808">Transferase</keyword>
<keyword evidence="6" id="KW-0032">Aminotransferase</keyword>
<organism evidence="6 7">
    <name type="scientific">Ruminiclostridium hungatei</name>
    <name type="common">Clostridium hungatei</name>
    <dbReference type="NCBI Taxonomy" id="48256"/>
    <lineage>
        <taxon>Bacteria</taxon>
        <taxon>Bacillati</taxon>
        <taxon>Bacillota</taxon>
        <taxon>Clostridia</taxon>
        <taxon>Eubacteriales</taxon>
        <taxon>Oscillospiraceae</taxon>
        <taxon>Ruminiclostridium</taxon>
    </lineage>
</organism>
<reference evidence="6 7" key="1">
    <citation type="submission" date="2017-03" db="EMBL/GenBank/DDBJ databases">
        <title>Genome sequence of Clostridium hungatei DSM 14427.</title>
        <authorList>
            <person name="Poehlein A."/>
            <person name="Daniel R."/>
        </authorList>
    </citation>
    <scope>NUCLEOTIDE SEQUENCE [LARGE SCALE GENOMIC DNA]</scope>
    <source>
        <strain evidence="6 7">DSM 14427</strain>
    </source>
</reference>
<dbReference type="EC" id="2.6.1.42" evidence="6"/>
<dbReference type="GO" id="GO:0046394">
    <property type="term" value="P:carboxylic acid biosynthetic process"/>
    <property type="evidence" value="ECO:0007669"/>
    <property type="project" value="UniProtKB-ARBA"/>
</dbReference>
<accession>A0A1V4SFU7</accession>
<dbReference type="InterPro" id="IPR036038">
    <property type="entry name" value="Aminotransferase-like"/>
</dbReference>
<comment type="similarity">
    <text evidence="2 4">Belongs to the class-IV pyridoxal-phosphate-dependent aminotransferase family.</text>
</comment>
<proteinExistence type="inferred from homology"/>
<dbReference type="Pfam" id="PF01063">
    <property type="entry name" value="Aminotran_4"/>
    <property type="match status" value="1"/>
</dbReference>
<evidence type="ECO:0000256" key="2">
    <source>
        <dbReference type="ARBA" id="ARBA00009320"/>
    </source>
</evidence>
<dbReference type="SUPFAM" id="SSF56752">
    <property type="entry name" value="D-aminoacid aminotransferase-like PLP-dependent enzymes"/>
    <property type="match status" value="1"/>
</dbReference>
<comment type="cofactor">
    <cofactor evidence="1 5">
        <name>pyridoxal 5'-phosphate</name>
        <dbReference type="ChEBI" id="CHEBI:597326"/>
    </cofactor>
</comment>
<evidence type="ECO:0000256" key="1">
    <source>
        <dbReference type="ARBA" id="ARBA00001933"/>
    </source>
</evidence>
<gene>
    <name evidence="6" type="primary">ilvE_2</name>
    <name evidence="6" type="ORF">CLHUN_34960</name>
</gene>
<evidence type="ECO:0000256" key="4">
    <source>
        <dbReference type="RuleBase" id="RU004106"/>
    </source>
</evidence>
<dbReference type="STRING" id="48256.CLHUN_34960"/>
<dbReference type="PROSITE" id="PS00770">
    <property type="entry name" value="AA_TRANSFER_CLASS_4"/>
    <property type="match status" value="1"/>
</dbReference>
<keyword evidence="3 5" id="KW-0663">Pyridoxal phosphate</keyword>
<dbReference type="GO" id="GO:0004084">
    <property type="term" value="F:branched-chain-amino-acid transaminase activity"/>
    <property type="evidence" value="ECO:0007669"/>
    <property type="project" value="UniProtKB-EC"/>
</dbReference>
<dbReference type="CDD" id="cd00449">
    <property type="entry name" value="PLPDE_IV"/>
    <property type="match status" value="1"/>
</dbReference>